<comment type="caution">
    <text evidence="3">The sequence shown here is derived from an EMBL/GenBank/DDBJ whole genome shotgun (WGS) entry which is preliminary data.</text>
</comment>
<dbReference type="Pfam" id="PF07589">
    <property type="entry name" value="PEP-CTERM"/>
    <property type="match status" value="1"/>
</dbReference>
<feature type="domain" description="Ice-binding protein C-terminal" evidence="2">
    <location>
        <begin position="186"/>
        <end position="208"/>
    </location>
</feature>
<reference evidence="4" key="1">
    <citation type="journal article" date="2019" name="Int. J. Syst. Evol. Microbiol.">
        <title>The Global Catalogue of Microorganisms (GCM) 10K type strain sequencing project: providing services to taxonomists for standard genome sequencing and annotation.</title>
        <authorList>
            <consortium name="The Broad Institute Genomics Platform"/>
            <consortium name="The Broad Institute Genome Sequencing Center for Infectious Disease"/>
            <person name="Wu L."/>
            <person name="Ma J."/>
        </authorList>
    </citation>
    <scope>NUCLEOTIDE SEQUENCE [LARGE SCALE GENOMIC DNA]</scope>
    <source>
        <strain evidence="4">CGMCC 1.16855</strain>
    </source>
</reference>
<dbReference type="EMBL" id="JBHRSB010000003">
    <property type="protein sequence ID" value="MFC3000526.1"/>
    <property type="molecule type" value="Genomic_DNA"/>
</dbReference>
<protein>
    <submittedName>
        <fullName evidence="3">PEP-CTERM sorting domain-containing protein</fullName>
    </submittedName>
</protein>
<gene>
    <name evidence="3" type="ORF">ACFOD3_11520</name>
</gene>
<organism evidence="3 4">
    <name type="scientific">Falsiroseomonas tokyonensis</name>
    <dbReference type="NCBI Taxonomy" id="430521"/>
    <lineage>
        <taxon>Bacteria</taxon>
        <taxon>Pseudomonadati</taxon>
        <taxon>Pseudomonadota</taxon>
        <taxon>Alphaproteobacteria</taxon>
        <taxon>Acetobacterales</taxon>
        <taxon>Roseomonadaceae</taxon>
        <taxon>Falsiroseomonas</taxon>
    </lineage>
</organism>
<dbReference type="NCBIfam" id="TIGR02595">
    <property type="entry name" value="PEP_CTERM"/>
    <property type="match status" value="1"/>
</dbReference>
<evidence type="ECO:0000313" key="3">
    <source>
        <dbReference type="EMBL" id="MFC3000526.1"/>
    </source>
</evidence>
<name>A0ABV7BV03_9PROT</name>
<dbReference type="RefSeq" id="WP_216836616.1">
    <property type="nucleotide sequence ID" value="NZ_JAFNJS010000003.1"/>
</dbReference>
<proteinExistence type="predicted"/>
<dbReference type="InterPro" id="IPR013424">
    <property type="entry name" value="Ice-binding_C"/>
</dbReference>
<dbReference type="Proteomes" id="UP001595420">
    <property type="component" value="Unassembled WGS sequence"/>
</dbReference>
<feature type="signal peptide" evidence="1">
    <location>
        <begin position="1"/>
        <end position="23"/>
    </location>
</feature>
<evidence type="ECO:0000313" key="4">
    <source>
        <dbReference type="Proteomes" id="UP001595420"/>
    </source>
</evidence>
<sequence>MFGKILGAAVGAMALVGVSSAQAAPVNFNIISGGFTVGSGYGNNVGQLDVVFTDLLQAQSFSLELGETESFLFGRATLGEACITPFVCPAPLSNETDNLGVTANLVFTSPLADTVQVVAATGAFVGPVDDGIFDALFNITDYFIDFSPVVVNFGVGGAFVVDIGDMYFAQNGSITNGANVTLTAVPVPEPASLVLFSAGLLGLGLARRKARQGVAA</sequence>
<evidence type="ECO:0000256" key="1">
    <source>
        <dbReference type="SAM" id="SignalP"/>
    </source>
</evidence>
<keyword evidence="1" id="KW-0732">Signal</keyword>
<keyword evidence="4" id="KW-1185">Reference proteome</keyword>
<evidence type="ECO:0000259" key="2">
    <source>
        <dbReference type="Pfam" id="PF07589"/>
    </source>
</evidence>
<feature type="chain" id="PRO_5047027582" evidence="1">
    <location>
        <begin position="24"/>
        <end position="216"/>
    </location>
</feature>
<accession>A0ABV7BV03</accession>